<proteinExistence type="predicted"/>
<dbReference type="EMBL" id="CP042243">
    <property type="protein sequence ID" value="QEK11927.1"/>
    <property type="molecule type" value="Genomic_DNA"/>
</dbReference>
<evidence type="ECO:0000313" key="2">
    <source>
        <dbReference type="Proteomes" id="UP000324646"/>
    </source>
</evidence>
<dbReference type="AlphaFoldDB" id="A0A5C0SDS3"/>
<protein>
    <submittedName>
        <fullName evidence="1">Uncharacterized protein</fullName>
    </submittedName>
</protein>
<name>A0A5C0SDS3_CRATE</name>
<gene>
    <name evidence="1" type="ORF">FQB35_05825</name>
</gene>
<accession>A0A5C0SDS3</accession>
<dbReference type="KEGG" id="crs:FQB35_05825"/>
<sequence length="160" mass="19107">MKKTLLFFLILIVILIYGKSSLVDANTVVADEEQFEKEKIIIENLFKQRSKLWNNIYEKNMKTNEWIQQIKNTVTEPLLSFDIEAFEEASKYPTDIDKVLNLEIVNIENVTYQKNDMQAKIKILWIMQGLSSKYEEEIDYIVILKKENNHWKICDYYIDK</sequence>
<evidence type="ECO:0000313" key="1">
    <source>
        <dbReference type="EMBL" id="QEK11927.1"/>
    </source>
</evidence>
<organism evidence="1 2">
    <name type="scientific">Crassaminicella thermophila</name>
    <dbReference type="NCBI Taxonomy" id="2599308"/>
    <lineage>
        <taxon>Bacteria</taxon>
        <taxon>Bacillati</taxon>
        <taxon>Bacillota</taxon>
        <taxon>Clostridia</taxon>
        <taxon>Eubacteriales</taxon>
        <taxon>Clostridiaceae</taxon>
        <taxon>Crassaminicella</taxon>
    </lineage>
</organism>
<reference evidence="1 2" key="1">
    <citation type="submission" date="2019-07" db="EMBL/GenBank/DDBJ databases">
        <title>Complete genome of Crassaminicella thermophila SY095.</title>
        <authorList>
            <person name="Li X."/>
        </authorList>
    </citation>
    <scope>NUCLEOTIDE SEQUENCE [LARGE SCALE GENOMIC DNA]</scope>
    <source>
        <strain evidence="1 2">SY095</strain>
    </source>
</reference>
<keyword evidence="2" id="KW-1185">Reference proteome</keyword>
<dbReference type="RefSeq" id="WP_148809082.1">
    <property type="nucleotide sequence ID" value="NZ_CP042243.1"/>
</dbReference>
<dbReference type="Proteomes" id="UP000324646">
    <property type="component" value="Chromosome"/>
</dbReference>
<dbReference type="OrthoDB" id="1952902at2"/>